<dbReference type="EMBL" id="CAADFJ010000052">
    <property type="protein sequence ID" value="VFK00759.1"/>
    <property type="molecule type" value="Genomic_DNA"/>
</dbReference>
<dbReference type="Pfam" id="PF00071">
    <property type="entry name" value="Ras"/>
    <property type="match status" value="1"/>
</dbReference>
<feature type="repeat" description="WD" evidence="3">
    <location>
        <begin position="51"/>
        <end position="92"/>
    </location>
</feature>
<dbReference type="SUPFAM" id="SSF52540">
    <property type="entry name" value="P-loop containing nucleoside triphosphate hydrolases"/>
    <property type="match status" value="1"/>
</dbReference>
<dbReference type="GO" id="GO:0005525">
    <property type="term" value="F:GTP binding"/>
    <property type="evidence" value="ECO:0007669"/>
    <property type="project" value="InterPro"/>
</dbReference>
<keyword evidence="1 3" id="KW-0853">WD repeat</keyword>
<dbReference type="SMART" id="SM00174">
    <property type="entry name" value="RHO"/>
    <property type="match status" value="1"/>
</dbReference>
<feature type="compositionally biased region" description="Low complexity" evidence="4">
    <location>
        <begin position="17"/>
        <end position="30"/>
    </location>
</feature>
<gene>
    <name evidence="6" type="ORF">BECKH772A_GA0070896_100544</name>
    <name evidence="7" type="ORF">BECKH772B_GA0070898_1005612</name>
    <name evidence="8" type="ORF">BECKH772C_GA0070978_100524</name>
</gene>
<sequence length="1285" mass="143188">MEKLERILEKLKKVFRPAGAPPDGDNPDGARASMIRPGEEPIPGIRLRAVCRGHTRRIKRIAWSPCGRFIASPSWDRTIRLWDAESGECLAVLEGHEGSVNDVSWSPDGDSLVSGGNDGTVRLWRLAPDALGSGPPVRIRHSSVVYRHSGRVSSVAWSPDRRWIASASIFGEDPVVLTDMGKPTLSSAPLGIGAFTNTIAFSPDGSLLATGSTDDARIWRIGTGISKFRDLNVVTNVRSVAFSPDGSHLATSWVGLTIGIWNVRTGQRTQMLEGPTRDVSVTAFSADGRLFAGLSGDGHVYLWQTDSWSPVTKLQVTRREYSEVLASHPEALTFHPHASQLATPDEDYRSFRIWDMDIPRLLGHAAPDETIQYTAAKIVLVGESNVGKSCLAMRMAEGRYPEDHEHGTTHGMRFWPLAAEELHPTAKPPEGARRAVVLWDFGGQDEYRLVHQLFLHDTTLALILMDPTRGRAALDEARDWNKRLEKHLKGREAVKLLVGAKQDAESPLVNRAAIDGLCKECGFAGYIETSARTGRNMDELRERMAQALDWDNLARTSRPALFQRIRDEIERRRKDGQVVVLLDDLKTAIEKAHPEIYEEDAVGAVTDQLAMQGLIARTRLKAGEQVLVLQLPVIEQYAGSLVVTARAQQRGIAALEERFIVCRGFPLPGVKQQERLMRLDEELVLECVVQLMIEHGLCFRHEGLYVFPSLFRAGERDRGAEGFPHAVSLYYDFAGAVDNIYAALVAWLFLAKGFGGVRLWENRAEFRSADQGACGVRKVAKGGGFAHLDVYFEAATPEETRTLFVSFVEDHLRRSGLDVVERLALKCACGYEFDEAVVQKRYKRGDTDVDCQDCDGRVAIAAGAERAREHDPELTKRTVALRTTVEAGKQQEADRVRAVFDRAREGECARTIGPIRILHLSDLHFQEKTDVRAKRQPLIADLRDEAEGLGVEGLDCLVISGDVVHKGTPGEFDKAREFVSGLIEAFGLSGRRCILAPGNHDIAWDEPVYDWRPARAVDVNQLTEGAWVEEGRGYLVRDEGRYPQRLRNFSEAFFHPLTQGAYPLDYGEQGMAQLLEGERVQFLAFNSCWAIDEFFPHRSGLHLGAVVRCLAEADRQLKQEKLTSNSVLRVAVWHHPVTGQQQMENTDFTEQLRQANVRLALHGHVHEDRTDLVGYVPGLQGRSTTRNTRVLQGEATEGHCRGQHRALHIAGAGSFGVWRAGRPPGAPQLYNLMEVKRDFSAIRVHTRYKDKEDGAWRGRAIWPGPDRDTKRTYYTVGLGDRESRT</sequence>
<dbReference type="PANTHER" id="PTHR19848">
    <property type="entry name" value="WD40 REPEAT PROTEIN"/>
    <property type="match status" value="1"/>
</dbReference>
<dbReference type="PRINTS" id="PR00449">
    <property type="entry name" value="RASTRNSFRMNG"/>
</dbReference>
<dbReference type="SMART" id="SM00320">
    <property type="entry name" value="WD40"/>
    <property type="match status" value="7"/>
</dbReference>
<accession>A0A450UNQ9</accession>
<dbReference type="SUPFAM" id="SSF56300">
    <property type="entry name" value="Metallo-dependent phosphatases"/>
    <property type="match status" value="1"/>
</dbReference>
<dbReference type="Gene3D" id="2.130.10.10">
    <property type="entry name" value="YVTN repeat-like/Quinoprotein amine dehydrogenase"/>
    <property type="match status" value="2"/>
</dbReference>
<keyword evidence="2" id="KW-0677">Repeat</keyword>
<evidence type="ECO:0000313" key="7">
    <source>
        <dbReference type="EMBL" id="VFJ94166.1"/>
    </source>
</evidence>
<evidence type="ECO:0000313" key="6">
    <source>
        <dbReference type="EMBL" id="VFJ93243.1"/>
    </source>
</evidence>
<reference evidence="7" key="1">
    <citation type="submission" date="2019-02" db="EMBL/GenBank/DDBJ databases">
        <authorList>
            <person name="Gruber-Vodicka R. H."/>
            <person name="Seah K. B. B."/>
        </authorList>
    </citation>
    <scope>NUCLEOTIDE SEQUENCE</scope>
    <source>
        <strain evidence="8">BECK_SA2B12</strain>
        <strain evidence="6">BECK_SA2B15</strain>
        <strain evidence="7">BECK_SA2B20</strain>
    </source>
</reference>
<dbReference type="InterPro" id="IPR027417">
    <property type="entry name" value="P-loop_NTPase"/>
</dbReference>
<dbReference type="InterPro" id="IPR029052">
    <property type="entry name" value="Metallo-depent_PP-like"/>
</dbReference>
<dbReference type="GO" id="GO:0003924">
    <property type="term" value="F:GTPase activity"/>
    <property type="evidence" value="ECO:0007669"/>
    <property type="project" value="InterPro"/>
</dbReference>
<dbReference type="Pfam" id="PF00149">
    <property type="entry name" value="Metallophos"/>
    <property type="match status" value="1"/>
</dbReference>
<dbReference type="InterPro" id="IPR001680">
    <property type="entry name" value="WD40_rpt"/>
</dbReference>
<feature type="region of interest" description="Disordered" evidence="4">
    <location>
        <begin position="16"/>
        <end position="39"/>
    </location>
</feature>
<evidence type="ECO:0000256" key="1">
    <source>
        <dbReference type="ARBA" id="ARBA00022574"/>
    </source>
</evidence>
<dbReference type="EMBL" id="CAADFG010000054">
    <property type="protein sequence ID" value="VFJ93243.1"/>
    <property type="molecule type" value="Genomic_DNA"/>
</dbReference>
<dbReference type="CDD" id="cd00200">
    <property type="entry name" value="WD40"/>
    <property type="match status" value="1"/>
</dbReference>
<feature type="repeat" description="WD" evidence="3">
    <location>
        <begin position="272"/>
        <end position="313"/>
    </location>
</feature>
<dbReference type="PROSITE" id="PS51419">
    <property type="entry name" value="RAB"/>
    <property type="match status" value="1"/>
</dbReference>
<evidence type="ECO:0000256" key="4">
    <source>
        <dbReference type="SAM" id="MobiDB-lite"/>
    </source>
</evidence>
<dbReference type="EMBL" id="CAADFI010000056">
    <property type="protein sequence ID" value="VFJ94166.1"/>
    <property type="molecule type" value="Genomic_DNA"/>
</dbReference>
<dbReference type="Pfam" id="PF00400">
    <property type="entry name" value="WD40"/>
    <property type="match status" value="6"/>
</dbReference>
<evidence type="ECO:0000313" key="8">
    <source>
        <dbReference type="EMBL" id="VFK00759.1"/>
    </source>
</evidence>
<evidence type="ECO:0000259" key="5">
    <source>
        <dbReference type="Pfam" id="PF00149"/>
    </source>
</evidence>
<dbReference type="InterPro" id="IPR004843">
    <property type="entry name" value="Calcineurin-like_PHP"/>
</dbReference>
<dbReference type="SMART" id="SM00175">
    <property type="entry name" value="RAB"/>
    <property type="match status" value="1"/>
</dbReference>
<dbReference type="Gene3D" id="3.40.50.300">
    <property type="entry name" value="P-loop containing nucleotide triphosphate hydrolases"/>
    <property type="match status" value="1"/>
</dbReference>
<dbReference type="Gene3D" id="3.60.21.10">
    <property type="match status" value="1"/>
</dbReference>
<dbReference type="InterPro" id="IPR036322">
    <property type="entry name" value="WD40_repeat_dom_sf"/>
</dbReference>
<proteinExistence type="predicted"/>
<evidence type="ECO:0000256" key="3">
    <source>
        <dbReference type="PROSITE-ProRule" id="PRU00221"/>
    </source>
</evidence>
<dbReference type="PROSITE" id="PS50294">
    <property type="entry name" value="WD_REPEATS_REGION"/>
    <property type="match status" value="2"/>
</dbReference>
<dbReference type="PANTHER" id="PTHR19848:SF8">
    <property type="entry name" value="F-BOX AND WD REPEAT DOMAIN CONTAINING 7"/>
    <property type="match status" value="1"/>
</dbReference>
<protein>
    <submittedName>
        <fullName evidence="7">Small GTP-binding protein domain-containing protein</fullName>
    </submittedName>
</protein>
<organism evidence="7">
    <name type="scientific">Candidatus Kentrum eta</name>
    <dbReference type="NCBI Taxonomy" id="2126337"/>
    <lineage>
        <taxon>Bacteria</taxon>
        <taxon>Pseudomonadati</taxon>
        <taxon>Pseudomonadota</taxon>
        <taxon>Gammaproteobacteria</taxon>
        <taxon>Candidatus Kentrum</taxon>
    </lineage>
</organism>
<dbReference type="InterPro" id="IPR015943">
    <property type="entry name" value="WD40/YVTN_repeat-like_dom_sf"/>
</dbReference>
<feature type="repeat" description="WD" evidence="3">
    <location>
        <begin position="93"/>
        <end position="126"/>
    </location>
</feature>
<dbReference type="InterPro" id="IPR001806">
    <property type="entry name" value="Small_GTPase"/>
</dbReference>
<name>A0A450UNQ9_9GAMM</name>
<feature type="repeat" description="WD" evidence="3">
    <location>
        <begin position="237"/>
        <end position="271"/>
    </location>
</feature>
<dbReference type="PROSITE" id="PS50082">
    <property type="entry name" value="WD_REPEATS_2"/>
    <property type="match status" value="4"/>
</dbReference>
<evidence type="ECO:0000256" key="2">
    <source>
        <dbReference type="ARBA" id="ARBA00022737"/>
    </source>
</evidence>
<feature type="domain" description="Calcineurin-like phosphoesterase" evidence="5">
    <location>
        <begin position="915"/>
        <end position="1167"/>
    </location>
</feature>
<dbReference type="SUPFAM" id="SSF50978">
    <property type="entry name" value="WD40 repeat-like"/>
    <property type="match status" value="1"/>
</dbReference>